<dbReference type="CDD" id="cd00452">
    <property type="entry name" value="KDPG_aldolase"/>
    <property type="match status" value="1"/>
</dbReference>
<evidence type="ECO:0000256" key="5">
    <source>
        <dbReference type="ARBA" id="ARBA00023277"/>
    </source>
</evidence>
<comment type="pathway">
    <text evidence="1">Carbohydrate acid metabolism.</text>
</comment>
<dbReference type="InterPro" id="IPR000887">
    <property type="entry name" value="Aldlse_KDPG_KHG"/>
</dbReference>
<dbReference type="Pfam" id="PF01081">
    <property type="entry name" value="Aldolase"/>
    <property type="match status" value="1"/>
</dbReference>
<gene>
    <name evidence="6" type="ORF">IW256_007984</name>
</gene>
<protein>
    <submittedName>
        <fullName evidence="6">2-dehydro-3-deoxyphosphogluconate aldolase/(4S)-4-hydroxy-2-oxoglutarate aldolase</fullName>
        <ecNumber evidence="6">4.1.2.14</ecNumber>
        <ecNumber evidence="6">4.1.3.42</ecNumber>
    </submittedName>
</protein>
<accession>A0A931DU07</accession>
<dbReference type="PROSITE" id="PS00160">
    <property type="entry name" value="ALDOLASE_KDPG_KHG_2"/>
    <property type="match status" value="1"/>
</dbReference>
<evidence type="ECO:0000256" key="2">
    <source>
        <dbReference type="ARBA" id="ARBA00006906"/>
    </source>
</evidence>
<dbReference type="GO" id="GO:0106009">
    <property type="term" value="F:(4S)-4-hydroxy-2-oxoglutarate aldolase activity"/>
    <property type="evidence" value="ECO:0007669"/>
    <property type="project" value="UniProtKB-EC"/>
</dbReference>
<evidence type="ECO:0000256" key="1">
    <source>
        <dbReference type="ARBA" id="ARBA00004761"/>
    </source>
</evidence>
<comment type="subunit">
    <text evidence="3">Homotrimer.</text>
</comment>
<organism evidence="6 7">
    <name type="scientific">Actinomadura viridis</name>
    <dbReference type="NCBI Taxonomy" id="58110"/>
    <lineage>
        <taxon>Bacteria</taxon>
        <taxon>Bacillati</taxon>
        <taxon>Actinomycetota</taxon>
        <taxon>Actinomycetes</taxon>
        <taxon>Streptosporangiales</taxon>
        <taxon>Thermomonosporaceae</taxon>
        <taxon>Actinomadura</taxon>
    </lineage>
</organism>
<evidence type="ECO:0000313" key="7">
    <source>
        <dbReference type="Proteomes" id="UP000614047"/>
    </source>
</evidence>
<dbReference type="EMBL" id="JADOUA010000001">
    <property type="protein sequence ID" value="MBG6093871.1"/>
    <property type="molecule type" value="Genomic_DNA"/>
</dbReference>
<comment type="similarity">
    <text evidence="2">Belongs to the KHG/KDPG aldolase family.</text>
</comment>
<dbReference type="PANTHER" id="PTHR30246">
    <property type="entry name" value="2-KETO-3-DEOXY-6-PHOSPHOGLUCONATE ALDOLASE"/>
    <property type="match status" value="1"/>
</dbReference>
<dbReference type="AlphaFoldDB" id="A0A931DU07"/>
<dbReference type="RefSeq" id="WP_307829366.1">
    <property type="nucleotide sequence ID" value="NZ_BAABES010000003.1"/>
</dbReference>
<dbReference type="EC" id="4.1.3.42" evidence="6"/>
<dbReference type="InterPro" id="IPR031338">
    <property type="entry name" value="KDPG/KHG_AS_2"/>
</dbReference>
<evidence type="ECO:0000256" key="4">
    <source>
        <dbReference type="ARBA" id="ARBA00023239"/>
    </source>
</evidence>
<sequence length="212" mass="21401">MSGYRWRTTGRLVADRVIGIVRAPDAATALGRARLLAGAGLTAVEISLTTPGALDALRELVAGETAGGGTGVLAGAGTILDEHQADRAIAAGAAFLVCPSLSVPVIRTAHRHGVPVVAGAATPTEIVQALEAGADLVKLFPAGRIGPDGLRAIRQALPQAPLVPTGGVTLESAPEWIAAGAVAAGMGSELTRGPEDAIRPRIRALLESLRTP</sequence>
<dbReference type="Gene3D" id="3.20.20.70">
    <property type="entry name" value="Aldolase class I"/>
    <property type="match status" value="1"/>
</dbReference>
<evidence type="ECO:0000313" key="6">
    <source>
        <dbReference type="EMBL" id="MBG6093871.1"/>
    </source>
</evidence>
<dbReference type="PANTHER" id="PTHR30246:SF1">
    <property type="entry name" value="2-DEHYDRO-3-DEOXY-6-PHOSPHOGALACTONATE ALDOLASE-RELATED"/>
    <property type="match status" value="1"/>
</dbReference>
<keyword evidence="4 6" id="KW-0456">Lyase</keyword>
<proteinExistence type="inferred from homology"/>
<keyword evidence="7" id="KW-1185">Reference proteome</keyword>
<evidence type="ECO:0000256" key="3">
    <source>
        <dbReference type="ARBA" id="ARBA00011233"/>
    </source>
</evidence>
<dbReference type="SUPFAM" id="SSF51569">
    <property type="entry name" value="Aldolase"/>
    <property type="match status" value="1"/>
</dbReference>
<dbReference type="GO" id="GO:0008675">
    <property type="term" value="F:2-dehydro-3-deoxy-phosphogluconate aldolase activity"/>
    <property type="evidence" value="ECO:0007669"/>
    <property type="project" value="UniProtKB-EC"/>
</dbReference>
<name>A0A931DU07_9ACTN</name>
<reference evidence="6" key="1">
    <citation type="submission" date="2020-11" db="EMBL/GenBank/DDBJ databases">
        <title>Sequencing the genomes of 1000 actinobacteria strains.</title>
        <authorList>
            <person name="Klenk H.-P."/>
        </authorList>
    </citation>
    <scope>NUCLEOTIDE SEQUENCE</scope>
    <source>
        <strain evidence="6">DSM 43175</strain>
    </source>
</reference>
<dbReference type="Proteomes" id="UP000614047">
    <property type="component" value="Unassembled WGS sequence"/>
</dbReference>
<keyword evidence="5" id="KW-0119">Carbohydrate metabolism</keyword>
<dbReference type="InterPro" id="IPR013785">
    <property type="entry name" value="Aldolase_TIM"/>
</dbReference>
<comment type="caution">
    <text evidence="6">The sequence shown here is derived from an EMBL/GenBank/DDBJ whole genome shotgun (WGS) entry which is preliminary data.</text>
</comment>
<dbReference type="EC" id="4.1.2.14" evidence="6"/>